<dbReference type="SUPFAM" id="SSF46785">
    <property type="entry name" value="Winged helix' DNA-binding domain"/>
    <property type="match status" value="1"/>
</dbReference>
<dbReference type="InterPro" id="IPR036390">
    <property type="entry name" value="WH_DNA-bd_sf"/>
</dbReference>
<dbReference type="RefSeq" id="WP_338451290.1">
    <property type="nucleotide sequence ID" value="NZ_CP137640.1"/>
</dbReference>
<dbReference type="Gene3D" id="6.10.140.2180">
    <property type="match status" value="1"/>
</dbReference>
<protein>
    <submittedName>
        <fullName evidence="3">Helix-turn-helix domain-containing protein</fullName>
    </submittedName>
</protein>
<feature type="domain" description="HTH arsR-type" evidence="2">
    <location>
        <begin position="4"/>
        <end position="86"/>
    </location>
</feature>
<evidence type="ECO:0000313" key="3">
    <source>
        <dbReference type="EMBL" id="WVX82388.1"/>
    </source>
</evidence>
<dbReference type="Gene3D" id="1.10.10.10">
    <property type="entry name" value="Winged helix-like DNA-binding domain superfamily/Winged helix DNA-binding domain"/>
    <property type="match status" value="1"/>
</dbReference>
<evidence type="ECO:0000313" key="4">
    <source>
        <dbReference type="Proteomes" id="UP001357223"/>
    </source>
</evidence>
<proteinExistence type="predicted"/>
<dbReference type="InterPro" id="IPR036388">
    <property type="entry name" value="WH-like_DNA-bd_sf"/>
</dbReference>
<dbReference type="InterPro" id="IPR001845">
    <property type="entry name" value="HTH_ArsR_DNA-bd_dom"/>
</dbReference>
<evidence type="ECO:0000256" key="1">
    <source>
        <dbReference type="ARBA" id="ARBA00023125"/>
    </source>
</evidence>
<dbReference type="Pfam" id="PF12840">
    <property type="entry name" value="HTH_20"/>
    <property type="match status" value="1"/>
</dbReference>
<dbReference type="SMART" id="SM00418">
    <property type="entry name" value="HTH_ARSR"/>
    <property type="match status" value="1"/>
</dbReference>
<evidence type="ECO:0000259" key="2">
    <source>
        <dbReference type="SMART" id="SM00418"/>
    </source>
</evidence>
<organism evidence="3 4">
    <name type="scientific">Niallia oryzisoli</name>
    <dbReference type="NCBI Taxonomy" id="1737571"/>
    <lineage>
        <taxon>Bacteria</taxon>
        <taxon>Bacillati</taxon>
        <taxon>Bacillota</taxon>
        <taxon>Bacilli</taxon>
        <taxon>Bacillales</taxon>
        <taxon>Bacillaceae</taxon>
        <taxon>Niallia</taxon>
    </lineage>
</organism>
<accession>A0ABZ2CHA1</accession>
<dbReference type="InterPro" id="IPR011991">
    <property type="entry name" value="ArsR-like_HTH"/>
</dbReference>
<keyword evidence="4" id="KW-1185">Reference proteome</keyword>
<keyword evidence="1" id="KW-0238">DNA-binding</keyword>
<dbReference type="NCBIfam" id="NF005061">
    <property type="entry name" value="PRK06474.1"/>
    <property type="match status" value="1"/>
</dbReference>
<dbReference type="CDD" id="cd00090">
    <property type="entry name" value="HTH_ARSR"/>
    <property type="match status" value="1"/>
</dbReference>
<dbReference type="EMBL" id="CP137640">
    <property type="protein sequence ID" value="WVX82388.1"/>
    <property type="molecule type" value="Genomic_DNA"/>
</dbReference>
<gene>
    <name evidence="3" type="ORF">R4Z09_05240</name>
</gene>
<reference evidence="3 4" key="1">
    <citation type="submission" date="2023-10" db="EMBL/GenBank/DDBJ databases">
        <title>Niallia locisalis sp.nov. isolated from a salt pond sample.</title>
        <authorList>
            <person name="Li X.-J."/>
            <person name="Dong L."/>
        </authorList>
    </citation>
    <scope>NUCLEOTIDE SEQUENCE [LARGE SCALE GENOMIC DNA]</scope>
    <source>
        <strain evidence="3 4">DSM 29761</strain>
    </source>
</reference>
<name>A0ABZ2CHA1_9BACI</name>
<sequence length="177" mass="20621">MKERKIDILLHPVRLRIIQKFLGGDERTAKELAQLLPDIAQATLYRQLDTLLKANILIITEEKPIRGTIEKVYALNPMEASITTKDINGISKEEHIQYFMLFTTQLLAQFESYLEKDEIDLERDGVAYRQTAFYLSDEEFHDLVIEIVRIFQKAAKNKPNPDRKKRYISTIIIPEAD</sequence>
<dbReference type="Proteomes" id="UP001357223">
    <property type="component" value="Chromosome"/>
</dbReference>